<dbReference type="OrthoDB" id="5376710at2759"/>
<evidence type="ECO:0000313" key="2">
    <source>
        <dbReference type="Proteomes" id="UP000034164"/>
    </source>
</evidence>
<dbReference type="EMBL" id="LCZI01000395">
    <property type="protein sequence ID" value="KKZ66805.1"/>
    <property type="molecule type" value="Genomic_DNA"/>
</dbReference>
<reference evidence="2" key="1">
    <citation type="journal article" date="2015" name="PLoS Genet.">
        <title>The dynamic genome and transcriptome of the human fungal pathogen Blastomyces and close relative Emmonsia.</title>
        <authorList>
            <person name="Munoz J.F."/>
            <person name="Gauthier G.M."/>
            <person name="Desjardins C.A."/>
            <person name="Gallo J.E."/>
            <person name="Holder J."/>
            <person name="Sullivan T.D."/>
            <person name="Marty A.J."/>
            <person name="Carmen J.C."/>
            <person name="Chen Z."/>
            <person name="Ding L."/>
            <person name="Gujja S."/>
            <person name="Magrini V."/>
            <person name="Misas E."/>
            <person name="Mitreva M."/>
            <person name="Priest M."/>
            <person name="Saif S."/>
            <person name="Whiston E.A."/>
            <person name="Young S."/>
            <person name="Zeng Q."/>
            <person name="Goldman W.E."/>
            <person name="Mardis E.R."/>
            <person name="Taylor J.W."/>
            <person name="McEwen J.G."/>
            <person name="Clay O.K."/>
            <person name="Klein B.S."/>
            <person name="Cuomo C.A."/>
        </authorList>
    </citation>
    <scope>NUCLEOTIDE SEQUENCE [LARGE SCALE GENOMIC DNA]</scope>
    <source>
        <strain evidence="2">UAMH 3008</strain>
    </source>
</reference>
<sequence length="248" mass="28299">MSSYDMAPVCVEKPLPSLPELGILPLIPLLPRPRRSSKRNELTVLSFNGSLVDADEPCRLYWLSGLNRIRCMAQDETLKLLVTIKNEIKQLKRSYPRDKLSAVGMNCHNQDVMAYVLQEHSAVQALLIARTMTQPDSLAWIKGILFQRSVACWELCETIDEGGYEHQSSSIYCHDLAILQTLKMKMLERCLAEIRVVDMLEAGPGWRQQKIDNALWRIWTSCLIFGEGRRRMDMQGSVIAWQHILAEG</sequence>
<organism evidence="1 2">
    <name type="scientific">[Emmonsia] crescens</name>
    <dbReference type="NCBI Taxonomy" id="73230"/>
    <lineage>
        <taxon>Eukaryota</taxon>
        <taxon>Fungi</taxon>
        <taxon>Dikarya</taxon>
        <taxon>Ascomycota</taxon>
        <taxon>Pezizomycotina</taxon>
        <taxon>Eurotiomycetes</taxon>
        <taxon>Eurotiomycetidae</taxon>
        <taxon>Onygenales</taxon>
        <taxon>Ajellomycetaceae</taxon>
        <taxon>Emergomyces</taxon>
    </lineage>
</organism>
<feature type="non-terminal residue" evidence="1">
    <location>
        <position position="248"/>
    </location>
</feature>
<dbReference type="AlphaFoldDB" id="A0A0G2I966"/>
<gene>
    <name evidence="1" type="ORF">EMCG_07510</name>
</gene>
<accession>A0A0G2I966</accession>
<evidence type="ECO:0000313" key="1">
    <source>
        <dbReference type="EMBL" id="KKZ66805.1"/>
    </source>
</evidence>
<name>A0A0G2I966_9EURO</name>
<dbReference type="Proteomes" id="UP000034164">
    <property type="component" value="Unassembled WGS sequence"/>
</dbReference>
<dbReference type="VEuPathDB" id="FungiDB:EMCG_07510"/>
<protein>
    <submittedName>
        <fullName evidence="1">Uncharacterized protein</fullName>
    </submittedName>
</protein>
<comment type="caution">
    <text evidence="1">The sequence shown here is derived from an EMBL/GenBank/DDBJ whole genome shotgun (WGS) entry which is preliminary data.</text>
</comment>
<proteinExistence type="predicted"/>